<dbReference type="AlphaFoldDB" id="A0A1G7J191"/>
<feature type="transmembrane region" description="Helical" evidence="1">
    <location>
        <begin position="56"/>
        <end position="79"/>
    </location>
</feature>
<gene>
    <name evidence="2" type="ORF">SAMN04488567_3605</name>
</gene>
<keyword evidence="1" id="KW-0472">Membrane</keyword>
<dbReference type="RefSeq" id="WP_090114285.1">
    <property type="nucleotide sequence ID" value="NZ_FNAT01000008.1"/>
</dbReference>
<evidence type="ECO:0000313" key="3">
    <source>
        <dbReference type="Proteomes" id="UP000198922"/>
    </source>
</evidence>
<accession>A0A1G7J191</accession>
<organism evidence="2 3">
    <name type="scientific">Limimaricola pyoseonensis</name>
    <dbReference type="NCBI Taxonomy" id="521013"/>
    <lineage>
        <taxon>Bacteria</taxon>
        <taxon>Pseudomonadati</taxon>
        <taxon>Pseudomonadota</taxon>
        <taxon>Alphaproteobacteria</taxon>
        <taxon>Rhodobacterales</taxon>
        <taxon>Paracoccaceae</taxon>
        <taxon>Limimaricola</taxon>
    </lineage>
</organism>
<keyword evidence="3" id="KW-1185">Reference proteome</keyword>
<keyword evidence="1" id="KW-0812">Transmembrane</keyword>
<keyword evidence="1" id="KW-1133">Transmembrane helix</keyword>
<dbReference type="EMBL" id="FNAT01000008">
    <property type="protein sequence ID" value="SDF18645.1"/>
    <property type="molecule type" value="Genomic_DNA"/>
</dbReference>
<evidence type="ECO:0000256" key="1">
    <source>
        <dbReference type="SAM" id="Phobius"/>
    </source>
</evidence>
<protein>
    <submittedName>
        <fullName evidence="2">Uncharacterized protein</fullName>
    </submittedName>
</protein>
<sequence>MQVAKQQGRKAGAQNFVSRDRIGQPRWLSSPIAVALATLPVSLVAALWLLHAAGLSLWWAVPLHGVIGAALTLAVLALAHRSRR</sequence>
<dbReference type="Proteomes" id="UP000198922">
    <property type="component" value="Unassembled WGS sequence"/>
</dbReference>
<name>A0A1G7J191_9RHOB</name>
<feature type="transmembrane region" description="Helical" evidence="1">
    <location>
        <begin position="27"/>
        <end position="50"/>
    </location>
</feature>
<proteinExistence type="predicted"/>
<reference evidence="3" key="1">
    <citation type="submission" date="2016-10" db="EMBL/GenBank/DDBJ databases">
        <authorList>
            <person name="Varghese N."/>
            <person name="Submissions S."/>
        </authorList>
    </citation>
    <scope>NUCLEOTIDE SEQUENCE [LARGE SCALE GENOMIC DNA]</scope>
    <source>
        <strain evidence="3">DSM 21424</strain>
    </source>
</reference>
<evidence type="ECO:0000313" key="2">
    <source>
        <dbReference type="EMBL" id="SDF18645.1"/>
    </source>
</evidence>